<evidence type="ECO:0000313" key="2">
    <source>
        <dbReference type="Proteomes" id="UP000886595"/>
    </source>
</evidence>
<keyword evidence="2" id="KW-1185">Reference proteome</keyword>
<protein>
    <submittedName>
        <fullName evidence="1">Uncharacterized protein</fullName>
    </submittedName>
</protein>
<organism evidence="1 2">
    <name type="scientific">Brassica carinata</name>
    <name type="common">Ethiopian mustard</name>
    <name type="synonym">Abyssinian cabbage</name>
    <dbReference type="NCBI Taxonomy" id="52824"/>
    <lineage>
        <taxon>Eukaryota</taxon>
        <taxon>Viridiplantae</taxon>
        <taxon>Streptophyta</taxon>
        <taxon>Embryophyta</taxon>
        <taxon>Tracheophyta</taxon>
        <taxon>Spermatophyta</taxon>
        <taxon>Magnoliopsida</taxon>
        <taxon>eudicotyledons</taxon>
        <taxon>Gunneridae</taxon>
        <taxon>Pentapetalae</taxon>
        <taxon>rosids</taxon>
        <taxon>malvids</taxon>
        <taxon>Brassicales</taxon>
        <taxon>Brassicaceae</taxon>
        <taxon>Brassiceae</taxon>
        <taxon>Brassica</taxon>
    </lineage>
</organism>
<dbReference type="Proteomes" id="UP000886595">
    <property type="component" value="Unassembled WGS sequence"/>
</dbReference>
<proteinExistence type="predicted"/>
<dbReference type="AlphaFoldDB" id="A0A8X7S9C9"/>
<gene>
    <name evidence="1" type="ORF">Bca52824_032094</name>
</gene>
<comment type="caution">
    <text evidence="1">The sequence shown here is derived from an EMBL/GenBank/DDBJ whole genome shotgun (WGS) entry which is preliminary data.</text>
</comment>
<sequence>MSVSSMSLQPLIYSDVAHLTLKLLPINFSSKHLSFTISKIYDRNQRPPFPKFCWKGADNNSKDDMPGARVFKTKPPWIGSLWSDRGGNMGH</sequence>
<reference evidence="1 2" key="1">
    <citation type="submission" date="2020-02" db="EMBL/GenBank/DDBJ databases">
        <authorList>
            <person name="Ma Q."/>
            <person name="Huang Y."/>
            <person name="Song X."/>
            <person name="Pei D."/>
        </authorList>
    </citation>
    <scope>NUCLEOTIDE SEQUENCE [LARGE SCALE GENOMIC DNA]</scope>
    <source>
        <strain evidence="1">Sxm20200214</strain>
        <tissue evidence="1">Leaf</tissue>
    </source>
</reference>
<name>A0A8X7S9C9_BRACI</name>
<accession>A0A8X7S9C9</accession>
<evidence type="ECO:0000313" key="1">
    <source>
        <dbReference type="EMBL" id="KAG2303443.1"/>
    </source>
</evidence>
<dbReference type="EMBL" id="JAAMPC010000007">
    <property type="protein sequence ID" value="KAG2303443.1"/>
    <property type="molecule type" value="Genomic_DNA"/>
</dbReference>